<dbReference type="InterPro" id="IPR048454">
    <property type="entry name" value="YetF_N"/>
</dbReference>
<proteinExistence type="inferred from homology"/>
<evidence type="ECO:0000256" key="7">
    <source>
        <dbReference type="SAM" id="Phobius"/>
    </source>
</evidence>
<evidence type="ECO:0000256" key="1">
    <source>
        <dbReference type="ARBA" id="ARBA00004651"/>
    </source>
</evidence>
<evidence type="ECO:0000313" key="11">
    <source>
        <dbReference type="Proteomes" id="UP000297975"/>
    </source>
</evidence>
<feature type="transmembrane region" description="Helical" evidence="7">
    <location>
        <begin position="6"/>
        <end position="24"/>
    </location>
</feature>
<dbReference type="InterPro" id="IPR007353">
    <property type="entry name" value="DUF421"/>
</dbReference>
<reference evidence="10 11" key="1">
    <citation type="submission" date="2019-03" db="EMBL/GenBank/DDBJ databases">
        <authorList>
            <person name="He R.-H."/>
        </authorList>
    </citation>
    <scope>NUCLEOTIDE SEQUENCE [LARGE SCALE GENOMIC DNA]</scope>
    <source>
        <strain evidence="11">SH 714</strain>
    </source>
</reference>
<keyword evidence="11" id="KW-1185">Reference proteome</keyword>
<dbReference type="Proteomes" id="UP000297975">
    <property type="component" value="Unassembled WGS sequence"/>
</dbReference>
<dbReference type="Gene3D" id="3.30.240.20">
    <property type="entry name" value="bsu07140 like domains"/>
    <property type="match status" value="2"/>
</dbReference>
<evidence type="ECO:0000256" key="5">
    <source>
        <dbReference type="ARBA" id="ARBA00022989"/>
    </source>
</evidence>
<sequence length="227" mass="26248">MVEKLDFVKILTESLVGFGALFVLTKVLGKSQITQITAFDFIAALVLGELVGNGLYDPQVGVWHVLFAVSIWGVMIYLTEWFTQKYRRTRSILEGKPSIVIRRGQIQRDVMKKCKLDMNQLMHLLRDKDVFSIQEVEYAIFETNGSINILKKYIYQNPTNKFFNAAPQETILPISVITDGELIEENIMEIEWDKQQIYDEISKQGLSLKEVMYAEYNKEEGLYVLPY</sequence>
<dbReference type="Pfam" id="PF04239">
    <property type="entry name" value="DUF421"/>
    <property type="match status" value="1"/>
</dbReference>
<keyword evidence="4 7" id="KW-0812">Transmembrane</keyword>
<keyword evidence="5 7" id="KW-1133">Transmembrane helix</keyword>
<organism evidence="10 11">
    <name type="scientific">Filobacillus milosensis</name>
    <dbReference type="NCBI Taxonomy" id="94137"/>
    <lineage>
        <taxon>Bacteria</taxon>
        <taxon>Bacillati</taxon>
        <taxon>Bacillota</taxon>
        <taxon>Bacilli</taxon>
        <taxon>Bacillales</taxon>
        <taxon>Bacillaceae</taxon>
        <taxon>Filobacillus</taxon>
    </lineage>
</organism>
<accession>A0A4Y8IEY7</accession>
<keyword evidence="3" id="KW-1003">Cell membrane</keyword>
<evidence type="ECO:0000259" key="9">
    <source>
        <dbReference type="Pfam" id="PF20730"/>
    </source>
</evidence>
<dbReference type="InterPro" id="IPR023090">
    <property type="entry name" value="UPF0702_alpha/beta_dom_sf"/>
</dbReference>
<name>A0A4Y8IEY7_9BACI</name>
<evidence type="ECO:0000256" key="2">
    <source>
        <dbReference type="ARBA" id="ARBA00006448"/>
    </source>
</evidence>
<evidence type="ECO:0000256" key="6">
    <source>
        <dbReference type="ARBA" id="ARBA00023136"/>
    </source>
</evidence>
<feature type="transmembrane region" description="Helical" evidence="7">
    <location>
        <begin position="62"/>
        <end position="82"/>
    </location>
</feature>
<evidence type="ECO:0000313" key="10">
    <source>
        <dbReference type="EMBL" id="TFB15058.1"/>
    </source>
</evidence>
<comment type="subcellular location">
    <subcellularLocation>
        <location evidence="1">Cell membrane</location>
        <topology evidence="1">Multi-pass membrane protein</topology>
    </subcellularLocation>
</comment>
<dbReference type="OrthoDB" id="1076133at2"/>
<evidence type="ECO:0000256" key="4">
    <source>
        <dbReference type="ARBA" id="ARBA00022692"/>
    </source>
</evidence>
<comment type="caution">
    <text evidence="10">The sequence shown here is derived from an EMBL/GenBank/DDBJ whole genome shotgun (WGS) entry which is preliminary data.</text>
</comment>
<evidence type="ECO:0000256" key="3">
    <source>
        <dbReference type="ARBA" id="ARBA00022475"/>
    </source>
</evidence>
<feature type="domain" description="YetF C-terminal" evidence="8">
    <location>
        <begin position="84"/>
        <end position="217"/>
    </location>
</feature>
<dbReference type="Pfam" id="PF20730">
    <property type="entry name" value="YetF_N"/>
    <property type="match status" value="1"/>
</dbReference>
<evidence type="ECO:0000259" key="8">
    <source>
        <dbReference type="Pfam" id="PF04239"/>
    </source>
</evidence>
<dbReference type="EMBL" id="SOPW01000014">
    <property type="protein sequence ID" value="TFB15058.1"/>
    <property type="molecule type" value="Genomic_DNA"/>
</dbReference>
<comment type="similarity">
    <text evidence="2">Belongs to the UPF0702 family.</text>
</comment>
<keyword evidence="6 7" id="KW-0472">Membrane</keyword>
<protein>
    <submittedName>
        <fullName evidence="10">DUF421 domain-containing protein</fullName>
    </submittedName>
</protein>
<gene>
    <name evidence="10" type="ORF">E3U55_12460</name>
</gene>
<dbReference type="GO" id="GO:0005886">
    <property type="term" value="C:plasma membrane"/>
    <property type="evidence" value="ECO:0007669"/>
    <property type="project" value="UniProtKB-SubCell"/>
</dbReference>
<dbReference type="AlphaFoldDB" id="A0A4Y8IEY7"/>
<dbReference type="PANTHER" id="PTHR34582">
    <property type="entry name" value="UPF0702 TRANSMEMBRANE PROTEIN YCAP"/>
    <property type="match status" value="1"/>
</dbReference>
<dbReference type="PANTHER" id="PTHR34582:SF5">
    <property type="entry name" value="UPF0702 TRANSMEMBRANE PROTEIN YETF"/>
    <property type="match status" value="1"/>
</dbReference>
<feature type="domain" description="YetF-like N-terminal transmembrane" evidence="9">
    <location>
        <begin position="9"/>
        <end position="81"/>
    </location>
</feature>